<evidence type="ECO:0000313" key="2">
    <source>
        <dbReference type="Proteomes" id="UP001165960"/>
    </source>
</evidence>
<proteinExistence type="predicted"/>
<name>A0ACC2TQ28_9FUNG</name>
<dbReference type="EMBL" id="QTSX02002278">
    <property type="protein sequence ID" value="KAJ9076466.1"/>
    <property type="molecule type" value="Genomic_DNA"/>
</dbReference>
<keyword evidence="2" id="KW-1185">Reference proteome</keyword>
<protein>
    <submittedName>
        <fullName evidence="1">Uncharacterized protein</fullName>
    </submittedName>
</protein>
<comment type="caution">
    <text evidence="1">The sequence shown here is derived from an EMBL/GenBank/DDBJ whole genome shotgun (WGS) entry which is preliminary data.</text>
</comment>
<evidence type="ECO:0000313" key="1">
    <source>
        <dbReference type="EMBL" id="KAJ9076466.1"/>
    </source>
</evidence>
<sequence>MHTIGFISAVLHFSLGVDASPIESSASLASIPLDTSLLQRAGQSLVLTDKVPADKGVTLNRRAGRITVGKGVQQENTSKRMTSLLKDSNGQKRGVKDYIKGKIQGHSKDFSKGFNAIVAKGKEMLSKHTKHSQEQTGRLTKKI</sequence>
<gene>
    <name evidence="1" type="ORF">DSO57_1025932</name>
</gene>
<accession>A0ACC2TQ28</accession>
<organism evidence="1 2">
    <name type="scientific">Entomophthora muscae</name>
    <dbReference type="NCBI Taxonomy" id="34485"/>
    <lineage>
        <taxon>Eukaryota</taxon>
        <taxon>Fungi</taxon>
        <taxon>Fungi incertae sedis</taxon>
        <taxon>Zoopagomycota</taxon>
        <taxon>Entomophthoromycotina</taxon>
        <taxon>Entomophthoromycetes</taxon>
        <taxon>Entomophthorales</taxon>
        <taxon>Entomophthoraceae</taxon>
        <taxon>Entomophthora</taxon>
    </lineage>
</organism>
<reference evidence="1" key="1">
    <citation type="submission" date="2022-04" db="EMBL/GenBank/DDBJ databases">
        <title>Genome of the entomopathogenic fungus Entomophthora muscae.</title>
        <authorList>
            <person name="Elya C."/>
            <person name="Lovett B.R."/>
            <person name="Lee E."/>
            <person name="Macias A.M."/>
            <person name="Hajek A.E."/>
            <person name="De Bivort B.L."/>
            <person name="Kasson M.T."/>
            <person name="De Fine Licht H.H."/>
            <person name="Stajich J.E."/>
        </authorList>
    </citation>
    <scope>NUCLEOTIDE SEQUENCE</scope>
    <source>
        <strain evidence="1">Berkeley</strain>
    </source>
</reference>
<dbReference type="Proteomes" id="UP001165960">
    <property type="component" value="Unassembled WGS sequence"/>
</dbReference>